<protein>
    <submittedName>
        <fullName evidence="2">Uncharacterized protein</fullName>
    </submittedName>
</protein>
<dbReference type="Pfam" id="PF03525">
    <property type="entry name" value="Meiotic_rec114"/>
    <property type="match status" value="1"/>
</dbReference>
<dbReference type="OrthoDB" id="5360255at2759"/>
<organism evidence="2 3">
    <name type="scientific">Botryotinia narcissicola</name>
    <dbReference type="NCBI Taxonomy" id="278944"/>
    <lineage>
        <taxon>Eukaryota</taxon>
        <taxon>Fungi</taxon>
        <taxon>Dikarya</taxon>
        <taxon>Ascomycota</taxon>
        <taxon>Pezizomycotina</taxon>
        <taxon>Leotiomycetes</taxon>
        <taxon>Helotiales</taxon>
        <taxon>Sclerotiniaceae</taxon>
        <taxon>Botryotinia</taxon>
    </lineage>
</organism>
<feature type="compositionally biased region" description="Polar residues" evidence="1">
    <location>
        <begin position="219"/>
        <end position="234"/>
    </location>
</feature>
<evidence type="ECO:0000256" key="1">
    <source>
        <dbReference type="SAM" id="MobiDB-lite"/>
    </source>
</evidence>
<name>A0A4Z1I8H7_9HELO</name>
<keyword evidence="3" id="KW-1185">Reference proteome</keyword>
<comment type="caution">
    <text evidence="2">The sequence shown here is derived from an EMBL/GenBank/DDBJ whole genome shotgun (WGS) entry which is preliminary data.</text>
</comment>
<feature type="compositionally biased region" description="Low complexity" evidence="1">
    <location>
        <begin position="187"/>
        <end position="196"/>
    </location>
</feature>
<feature type="region of interest" description="Disordered" evidence="1">
    <location>
        <begin position="448"/>
        <end position="489"/>
    </location>
</feature>
<dbReference type="Proteomes" id="UP000297452">
    <property type="component" value="Unassembled WGS sequence"/>
</dbReference>
<feature type="region of interest" description="Disordered" evidence="1">
    <location>
        <begin position="174"/>
        <end position="196"/>
    </location>
</feature>
<feature type="compositionally biased region" description="Basic residues" evidence="1">
    <location>
        <begin position="455"/>
        <end position="467"/>
    </location>
</feature>
<sequence>MSRFFSQESPTFSQSQLNAAVVVPLVKFSCSLTHQGDTTGAQWTHYSRSDLELVIQEVQVSSSVNEKRILMKVVAGAEYLVCDKSSCKAFNVVTPFKEEQSLNDIVRVYKNFVLSPGSEIPVRVVVKPPLLALRYPKLNDVRRLQFRFRGDSDFNQVLHILINLGLTATENLSSGPVLQSRPPTADSTSSGISNGHSSAVGYLPLTPSSEFKVPMRPDSASSILQRPSSSYTTQSDDHLYVRPQSAMFISSFMPQSKPSAEPLNRAQSLYVSQFEREQRQIQSSNSVLNTSDEVSADGNLYVNRILLPKPEESQRRFSASPFFETQRKHCLPDRLTSSSSVNDPHNSGNKIHETALDFFSPVGDCSLPRSTKYTFFGAPEKRPISLPAENDICLGLPIPPKRQLPFATVKDPLRSKSVSVADISRPVQAAQQRKRPLEEFVGGNLSNGSIAPAKKPAKRRVASRKGTTHLPETNGLLSRTFPSKDSSASGALDIPMKTAKWPLEAKSIATPIASDTTSSKLQAEGIKTRQQSVPTLAIPITLKMVNRSTQTQTLSGRDHTAALKPASDIPVVNLQSTRPTASVLQDDLDLVVSRYSSGSRVILPPNYNELPNDERHKMLNDFIIKNLENDDFLKLAEDMDVSWRRIGLTR</sequence>
<feature type="compositionally biased region" description="Polar residues" evidence="1">
    <location>
        <begin position="475"/>
        <end position="489"/>
    </location>
</feature>
<dbReference type="STRING" id="278944.A0A4Z1I8H7"/>
<dbReference type="InterPro" id="IPR004354">
    <property type="entry name" value="Meiotic_Rec114"/>
</dbReference>
<feature type="region of interest" description="Disordered" evidence="1">
    <location>
        <begin position="216"/>
        <end position="235"/>
    </location>
</feature>
<feature type="compositionally biased region" description="Polar residues" evidence="1">
    <location>
        <begin position="174"/>
        <end position="186"/>
    </location>
</feature>
<reference evidence="2 3" key="1">
    <citation type="submission" date="2017-12" db="EMBL/GenBank/DDBJ databases">
        <title>Comparative genomics of Botrytis spp.</title>
        <authorList>
            <person name="Valero-Jimenez C.A."/>
            <person name="Tapia P."/>
            <person name="Veloso J."/>
            <person name="Silva-Moreno E."/>
            <person name="Staats M."/>
            <person name="Valdes J.H."/>
            <person name="Van Kan J.A.L."/>
        </authorList>
    </citation>
    <scope>NUCLEOTIDE SEQUENCE [LARGE SCALE GENOMIC DNA]</scope>
    <source>
        <strain evidence="2 3">MUCL2120</strain>
    </source>
</reference>
<evidence type="ECO:0000313" key="3">
    <source>
        <dbReference type="Proteomes" id="UP000297452"/>
    </source>
</evidence>
<accession>A0A4Z1I8H7</accession>
<dbReference type="GO" id="GO:0007131">
    <property type="term" value="P:reciprocal meiotic recombination"/>
    <property type="evidence" value="ECO:0007669"/>
    <property type="project" value="InterPro"/>
</dbReference>
<gene>
    <name evidence="2" type="ORF">BOTNAR_0311g00080</name>
</gene>
<proteinExistence type="predicted"/>
<dbReference type="AlphaFoldDB" id="A0A4Z1I8H7"/>
<dbReference type="EMBL" id="PQXJ01000311">
    <property type="protein sequence ID" value="TGO52897.1"/>
    <property type="molecule type" value="Genomic_DNA"/>
</dbReference>
<evidence type="ECO:0000313" key="2">
    <source>
        <dbReference type="EMBL" id="TGO52897.1"/>
    </source>
</evidence>